<dbReference type="InterPro" id="IPR014036">
    <property type="entry name" value="DeoR-like_C"/>
</dbReference>
<dbReference type="InterPro" id="IPR047779">
    <property type="entry name" value="AgaR-like"/>
</dbReference>
<evidence type="ECO:0000313" key="5">
    <source>
        <dbReference type="Proteomes" id="UP000562027"/>
    </source>
</evidence>
<dbReference type="RefSeq" id="WP_184300907.1">
    <property type="nucleotide sequence ID" value="NZ_JACHLP010000006.1"/>
</dbReference>
<dbReference type="PROSITE" id="PS51000">
    <property type="entry name" value="HTH_DEOR_2"/>
    <property type="match status" value="1"/>
</dbReference>
<dbReference type="AlphaFoldDB" id="A0A840L7B8"/>
<evidence type="ECO:0000259" key="3">
    <source>
        <dbReference type="PROSITE" id="PS51000"/>
    </source>
</evidence>
<gene>
    <name evidence="4" type="ORF">HNP55_003008</name>
</gene>
<dbReference type="SMART" id="SM00420">
    <property type="entry name" value="HTH_DEOR"/>
    <property type="match status" value="1"/>
</dbReference>
<dbReference type="Pfam" id="PF00455">
    <property type="entry name" value="DeoRC"/>
    <property type="match status" value="1"/>
</dbReference>
<dbReference type="InterPro" id="IPR037171">
    <property type="entry name" value="NagB/RpiA_transferase-like"/>
</dbReference>
<evidence type="ECO:0000313" key="4">
    <source>
        <dbReference type="EMBL" id="MBB4844464.1"/>
    </source>
</evidence>
<comment type="caution">
    <text evidence="4">The sequence shown here is derived from an EMBL/GenBank/DDBJ whole genome shotgun (WGS) entry which is preliminary data.</text>
</comment>
<sequence>MRNTNQRREQLLKLLMEQGSVQVSDLVPLLGVSAVTIRHDLDHFEQQGLLTRNYGGAFFNPRGTPEQDIREKDHLNPTLKERIGVRAAEMVSAGENILIDSGTTTHKLARYLRTAQDLTVMSNGLNIVEELAQAEGVQVMSTGGVLRRASQSFQGVQAEASLATYNFDKLFLGVDGFDLHFGITTHSEREASLNRKMVERSRRTIVLTDSSKFGRVSLHRIIGLERVQTLITDAGISAEYRDGLQRLGIELIVVD</sequence>
<dbReference type="PANTHER" id="PTHR30363:SF44">
    <property type="entry name" value="AGA OPERON TRANSCRIPTIONAL REPRESSOR-RELATED"/>
    <property type="match status" value="1"/>
</dbReference>
<dbReference type="Gene3D" id="3.40.50.1360">
    <property type="match status" value="1"/>
</dbReference>
<evidence type="ECO:0000256" key="2">
    <source>
        <dbReference type="ARBA" id="ARBA00023163"/>
    </source>
</evidence>
<evidence type="ECO:0000256" key="1">
    <source>
        <dbReference type="ARBA" id="ARBA00023015"/>
    </source>
</evidence>
<dbReference type="SUPFAM" id="SSF46785">
    <property type="entry name" value="Winged helix' DNA-binding domain"/>
    <property type="match status" value="1"/>
</dbReference>
<dbReference type="PANTHER" id="PTHR30363">
    <property type="entry name" value="HTH-TYPE TRANSCRIPTIONAL REGULATOR SRLR-RELATED"/>
    <property type="match status" value="1"/>
</dbReference>
<reference evidence="4 5" key="1">
    <citation type="submission" date="2020-08" db="EMBL/GenBank/DDBJ databases">
        <title>Functional genomics of gut bacteria from endangered species of beetles.</title>
        <authorList>
            <person name="Carlos-Shanley C."/>
        </authorList>
    </citation>
    <scope>NUCLEOTIDE SEQUENCE [LARGE SCALE GENOMIC DNA]</scope>
    <source>
        <strain evidence="4 5">S00239</strain>
    </source>
</reference>
<dbReference type="InterPro" id="IPR036390">
    <property type="entry name" value="WH_DNA-bd_sf"/>
</dbReference>
<dbReference type="Pfam" id="PF08220">
    <property type="entry name" value="HTH_DeoR"/>
    <property type="match status" value="1"/>
</dbReference>
<keyword evidence="2" id="KW-0804">Transcription</keyword>
<dbReference type="PRINTS" id="PR00037">
    <property type="entry name" value="HTHLACR"/>
</dbReference>
<dbReference type="NCBIfam" id="NF040755">
    <property type="entry name" value="AgaR"/>
    <property type="match status" value="1"/>
</dbReference>
<protein>
    <submittedName>
        <fullName evidence="4">DeoR family transcriptional regulator of aga operon</fullName>
    </submittedName>
</protein>
<dbReference type="SUPFAM" id="SSF100950">
    <property type="entry name" value="NagB/RpiA/CoA transferase-like"/>
    <property type="match status" value="1"/>
</dbReference>
<dbReference type="InterPro" id="IPR050313">
    <property type="entry name" value="Carb_Metab_HTH_regulators"/>
</dbReference>
<dbReference type="InterPro" id="IPR001034">
    <property type="entry name" value="DeoR_HTH"/>
</dbReference>
<dbReference type="Proteomes" id="UP000562027">
    <property type="component" value="Unassembled WGS sequence"/>
</dbReference>
<dbReference type="SMART" id="SM01134">
    <property type="entry name" value="DeoRC"/>
    <property type="match status" value="1"/>
</dbReference>
<proteinExistence type="predicted"/>
<organism evidence="4 5">
    <name type="scientific">Roseateles oligotrophus</name>
    <dbReference type="NCBI Taxonomy" id="1769250"/>
    <lineage>
        <taxon>Bacteria</taxon>
        <taxon>Pseudomonadati</taxon>
        <taxon>Pseudomonadota</taxon>
        <taxon>Betaproteobacteria</taxon>
        <taxon>Burkholderiales</taxon>
        <taxon>Sphaerotilaceae</taxon>
        <taxon>Roseateles</taxon>
    </lineage>
</organism>
<dbReference type="GO" id="GO:0003700">
    <property type="term" value="F:DNA-binding transcription factor activity"/>
    <property type="evidence" value="ECO:0007669"/>
    <property type="project" value="InterPro"/>
</dbReference>
<dbReference type="EMBL" id="JACHLP010000006">
    <property type="protein sequence ID" value="MBB4844464.1"/>
    <property type="molecule type" value="Genomic_DNA"/>
</dbReference>
<feature type="domain" description="HTH deoR-type" evidence="3">
    <location>
        <begin position="4"/>
        <end position="59"/>
    </location>
</feature>
<accession>A0A840L7B8</accession>
<keyword evidence="5" id="KW-1185">Reference proteome</keyword>
<keyword evidence="1" id="KW-0805">Transcription regulation</keyword>
<name>A0A840L7B8_9BURK</name>
<dbReference type="InterPro" id="IPR036388">
    <property type="entry name" value="WH-like_DNA-bd_sf"/>
</dbReference>
<dbReference type="Gene3D" id="1.10.10.10">
    <property type="entry name" value="Winged helix-like DNA-binding domain superfamily/Winged helix DNA-binding domain"/>
    <property type="match status" value="1"/>
</dbReference>